<name>A0A1G7TEF3_PSEOR</name>
<evidence type="ECO:0000313" key="2">
    <source>
        <dbReference type="Proteomes" id="UP000198967"/>
    </source>
</evidence>
<evidence type="ECO:0000313" key="1">
    <source>
        <dbReference type="EMBL" id="SDG33706.1"/>
    </source>
</evidence>
<proteinExistence type="predicted"/>
<accession>A0A1G7TEF3</accession>
<dbReference type="Proteomes" id="UP000198967">
    <property type="component" value="Unassembled WGS sequence"/>
</dbReference>
<sequence length="63" mass="6771">MAVVSDSEESPAAPTVRSRLAVFFSDERIAAHLERKVILLGGEVVSDLDQAAPMEKRLIFGGS</sequence>
<dbReference type="STRING" id="366584.SAMN05216377_1115"/>
<keyword evidence="2" id="KW-1185">Reference proteome</keyword>
<organism evidence="1 2">
    <name type="scientific">Pseudonocardia oroxyli</name>
    <dbReference type="NCBI Taxonomy" id="366584"/>
    <lineage>
        <taxon>Bacteria</taxon>
        <taxon>Bacillati</taxon>
        <taxon>Actinomycetota</taxon>
        <taxon>Actinomycetes</taxon>
        <taxon>Pseudonocardiales</taxon>
        <taxon>Pseudonocardiaceae</taxon>
        <taxon>Pseudonocardia</taxon>
    </lineage>
</organism>
<dbReference type="AlphaFoldDB" id="A0A1G7TEF3"/>
<reference evidence="1 2" key="1">
    <citation type="submission" date="2016-10" db="EMBL/GenBank/DDBJ databases">
        <authorList>
            <person name="de Groot N.N."/>
        </authorList>
    </citation>
    <scope>NUCLEOTIDE SEQUENCE [LARGE SCALE GENOMIC DNA]</scope>
    <source>
        <strain evidence="1 2">CGMCC 4.3143</strain>
    </source>
</reference>
<dbReference type="EMBL" id="FNBE01000011">
    <property type="protein sequence ID" value="SDG33706.1"/>
    <property type="molecule type" value="Genomic_DNA"/>
</dbReference>
<gene>
    <name evidence="1" type="ORF">SAMN05216377_1115</name>
</gene>
<protein>
    <submittedName>
        <fullName evidence="1">Uncharacterized protein</fullName>
    </submittedName>
</protein>